<dbReference type="PANTHER" id="PTHR24113">
    <property type="entry name" value="RAN GTPASE-ACTIVATING PROTEIN 1"/>
    <property type="match status" value="1"/>
</dbReference>
<dbReference type="Proteomes" id="UP001652700">
    <property type="component" value="Unplaced"/>
</dbReference>
<sequence length="571" mass="62692">MSAFNVDSIAASLENARVSDSGVSFAGKSLKLNTEEDAKQVTKEIDGCSNLQFLNMEGNTLGVDASKEIAKSLEKHPEFRRALWKDMFTGRMKTEIPKALQYLGDGLVKAGARLTELDLSDNAFGPIGVEGLASLIRSSSCFALEELRLNNNGLGITGGKLLASALTDCYQFSKKNGKPLALKVFIAGRNRLENDGAKALAAVFKLIGTLEEIAMPQNGIYHQGISALSEAFSVNENLQILNLNDNTIGPKGAEAIAAALANNQKLRELNFGDCLLKTKGAMLLSDALKDSHMSLEEVNLGFNEIKKQGGLEIVDAMANKSKLKTLIIDGNQFGEKGKELIQNKLKEIGKFNVLGSLEDNESEDESEDEDVDEEEEEEEECSEEGETENDEEKSHINEDVIAVPSPLKQNFTIREFIETPSASNFLSLGSNRIDTIVKEAKKNEDISIDEYIRIMMKVSALSDNTKSEVADSSTECSERLYKELFSWAEKSDKLSIVNNSILVSLGLIKSEDKKFKPTWNIEGCLKVLKHISNKNFMPESTKNTLSVFMKRDIDCGTEPLTTKKELLASLS</sequence>
<dbReference type="Gene3D" id="3.80.10.10">
    <property type="entry name" value="Ribonuclease Inhibitor"/>
    <property type="match status" value="1"/>
</dbReference>
<feature type="domain" description="Ran-GTPase activating protein 1 C-terminal" evidence="5">
    <location>
        <begin position="388"/>
        <end position="552"/>
    </location>
</feature>
<dbReference type="InterPro" id="IPR036720">
    <property type="entry name" value="RanGAP1_C_sf"/>
</dbReference>
<dbReference type="FunCoup" id="A0A6P7FKQ4">
    <property type="interactions" value="1581"/>
</dbReference>
<dbReference type="InterPro" id="IPR027038">
    <property type="entry name" value="RanGap"/>
</dbReference>
<dbReference type="OrthoDB" id="184583at2759"/>
<dbReference type="InterPro" id="IPR001611">
    <property type="entry name" value="Leu-rich_rpt"/>
</dbReference>
<evidence type="ECO:0000256" key="2">
    <source>
        <dbReference type="ARBA" id="ARBA00022614"/>
    </source>
</evidence>
<reference evidence="8" key="1">
    <citation type="submission" date="2025-04" db="UniProtKB">
        <authorList>
            <consortium name="RefSeq"/>
        </authorList>
    </citation>
    <scope>IDENTIFICATION</scope>
    <source>
        <tissue evidence="8">Whole insect</tissue>
    </source>
</reference>
<name>A0A6P7FKQ4_DIAVI</name>
<dbReference type="RefSeq" id="XP_028136744.1">
    <property type="nucleotide sequence ID" value="XM_028280943.1"/>
</dbReference>
<proteinExistence type="predicted"/>
<dbReference type="GO" id="GO:0031267">
    <property type="term" value="F:small GTPase binding"/>
    <property type="evidence" value="ECO:0007669"/>
    <property type="project" value="TreeGrafter"/>
</dbReference>
<dbReference type="CDD" id="cd00116">
    <property type="entry name" value="LRR_RI"/>
    <property type="match status" value="1"/>
</dbReference>
<feature type="region of interest" description="Disordered" evidence="4">
    <location>
        <begin position="356"/>
        <end position="401"/>
    </location>
</feature>
<dbReference type="EnsemblMetazoa" id="XM_050655732.1">
    <property type="protein sequence ID" value="XP_050511689.1"/>
    <property type="gene ID" value="LOC126887843"/>
</dbReference>
<dbReference type="Pfam" id="PF13516">
    <property type="entry name" value="LRR_6"/>
    <property type="match status" value="4"/>
</dbReference>
<evidence type="ECO:0000256" key="4">
    <source>
        <dbReference type="SAM" id="MobiDB-lite"/>
    </source>
</evidence>
<dbReference type="Pfam" id="PF07834">
    <property type="entry name" value="RanGAP1_C"/>
    <property type="match status" value="1"/>
</dbReference>
<dbReference type="GO" id="GO:0007165">
    <property type="term" value="P:signal transduction"/>
    <property type="evidence" value="ECO:0007669"/>
    <property type="project" value="InterPro"/>
</dbReference>
<dbReference type="InterPro" id="IPR009109">
    <property type="entry name" value="Ran_GTPase_activating_1_C"/>
</dbReference>
<dbReference type="SMART" id="SM00368">
    <property type="entry name" value="LRR_RI"/>
    <property type="match status" value="8"/>
</dbReference>
<dbReference type="Gene3D" id="1.25.40.200">
    <property type="entry name" value="Ran-GTPase activating protein 1, C-terminal domain"/>
    <property type="match status" value="1"/>
</dbReference>
<gene>
    <name evidence="8" type="primary">LOC114331375</name>
</gene>
<keyword evidence="3" id="KW-0677">Repeat</keyword>
<dbReference type="AlphaFoldDB" id="A0A6P7FKQ4"/>
<protein>
    <submittedName>
        <fullName evidence="8">Ran GTPase-activating protein 1</fullName>
    </submittedName>
</protein>
<dbReference type="GO" id="GO:0005634">
    <property type="term" value="C:nucleus"/>
    <property type="evidence" value="ECO:0007669"/>
    <property type="project" value="TreeGrafter"/>
</dbReference>
<dbReference type="GO" id="GO:0006913">
    <property type="term" value="P:nucleocytoplasmic transport"/>
    <property type="evidence" value="ECO:0007669"/>
    <property type="project" value="TreeGrafter"/>
</dbReference>
<dbReference type="SUPFAM" id="SSF52047">
    <property type="entry name" value="RNI-like"/>
    <property type="match status" value="1"/>
</dbReference>
<evidence type="ECO:0000313" key="8">
    <source>
        <dbReference type="RefSeq" id="XP_028136744.1"/>
    </source>
</evidence>
<dbReference type="InParanoid" id="A0A6P7FKQ4"/>
<dbReference type="GO" id="GO:0048471">
    <property type="term" value="C:perinuclear region of cytoplasm"/>
    <property type="evidence" value="ECO:0007669"/>
    <property type="project" value="TreeGrafter"/>
</dbReference>
<dbReference type="GO" id="GO:0005096">
    <property type="term" value="F:GTPase activator activity"/>
    <property type="evidence" value="ECO:0007669"/>
    <property type="project" value="UniProtKB-KW"/>
</dbReference>
<dbReference type="GO" id="GO:0005829">
    <property type="term" value="C:cytosol"/>
    <property type="evidence" value="ECO:0007669"/>
    <property type="project" value="TreeGrafter"/>
</dbReference>
<dbReference type="InterPro" id="IPR032675">
    <property type="entry name" value="LRR_dom_sf"/>
</dbReference>
<dbReference type="PANTHER" id="PTHR24113:SF12">
    <property type="entry name" value="RAN GTPASE-ACTIVATING PROTEIN 1"/>
    <property type="match status" value="1"/>
</dbReference>
<feature type="compositionally biased region" description="Acidic residues" evidence="4">
    <location>
        <begin position="358"/>
        <end position="391"/>
    </location>
</feature>
<evidence type="ECO:0000256" key="3">
    <source>
        <dbReference type="ARBA" id="ARBA00022737"/>
    </source>
</evidence>
<evidence type="ECO:0000313" key="6">
    <source>
        <dbReference type="EnsemblMetazoa" id="XP_050511689.1"/>
    </source>
</evidence>
<evidence type="ECO:0000313" key="7">
    <source>
        <dbReference type="Proteomes" id="UP001652700"/>
    </source>
</evidence>
<evidence type="ECO:0000256" key="1">
    <source>
        <dbReference type="ARBA" id="ARBA00022468"/>
    </source>
</evidence>
<keyword evidence="7" id="KW-1185">Reference proteome</keyword>
<evidence type="ECO:0000259" key="5">
    <source>
        <dbReference type="Pfam" id="PF07834"/>
    </source>
</evidence>
<accession>A0A6P7FKQ4</accession>
<reference evidence="6" key="2">
    <citation type="submission" date="2025-05" db="UniProtKB">
        <authorList>
            <consortium name="EnsemblMetazoa"/>
        </authorList>
    </citation>
    <scope>IDENTIFICATION</scope>
</reference>
<dbReference type="SUPFAM" id="SSF69099">
    <property type="entry name" value="Ran-GTPase activating protein 1 (RanGAP1), C-terminal domain"/>
    <property type="match status" value="1"/>
</dbReference>
<organism evidence="8">
    <name type="scientific">Diabrotica virgifera virgifera</name>
    <name type="common">western corn rootworm</name>
    <dbReference type="NCBI Taxonomy" id="50390"/>
    <lineage>
        <taxon>Eukaryota</taxon>
        <taxon>Metazoa</taxon>
        <taxon>Ecdysozoa</taxon>
        <taxon>Arthropoda</taxon>
        <taxon>Hexapoda</taxon>
        <taxon>Insecta</taxon>
        <taxon>Pterygota</taxon>
        <taxon>Neoptera</taxon>
        <taxon>Endopterygota</taxon>
        <taxon>Coleoptera</taxon>
        <taxon>Polyphaga</taxon>
        <taxon>Cucujiformia</taxon>
        <taxon>Chrysomeloidea</taxon>
        <taxon>Chrysomelidae</taxon>
        <taxon>Galerucinae</taxon>
        <taxon>Diabroticina</taxon>
        <taxon>Diabroticites</taxon>
        <taxon>Diabrotica</taxon>
    </lineage>
</organism>
<keyword evidence="2" id="KW-0433">Leucine-rich repeat</keyword>
<keyword evidence="1" id="KW-0343">GTPase activation</keyword>